<dbReference type="GO" id="GO:0016787">
    <property type="term" value="F:hydrolase activity"/>
    <property type="evidence" value="ECO:0007669"/>
    <property type="project" value="UniProtKB-KW"/>
</dbReference>
<name>A0A392QLW4_9FABA</name>
<sequence length="67" mass="7374">MLVQDTAAMAEAYADSASYDDVSANYSDSNLNSNLNSNSVPVSEWYQCAVCYSPTTMRCARCKAVRY</sequence>
<comment type="caution">
    <text evidence="1">The sequence shown here is derived from an EMBL/GenBank/DDBJ whole genome shotgun (WGS) entry which is preliminary data.</text>
</comment>
<evidence type="ECO:0000313" key="2">
    <source>
        <dbReference type="Proteomes" id="UP000265520"/>
    </source>
</evidence>
<organism evidence="1 2">
    <name type="scientific">Trifolium medium</name>
    <dbReference type="NCBI Taxonomy" id="97028"/>
    <lineage>
        <taxon>Eukaryota</taxon>
        <taxon>Viridiplantae</taxon>
        <taxon>Streptophyta</taxon>
        <taxon>Embryophyta</taxon>
        <taxon>Tracheophyta</taxon>
        <taxon>Spermatophyta</taxon>
        <taxon>Magnoliopsida</taxon>
        <taxon>eudicotyledons</taxon>
        <taxon>Gunneridae</taxon>
        <taxon>Pentapetalae</taxon>
        <taxon>rosids</taxon>
        <taxon>fabids</taxon>
        <taxon>Fabales</taxon>
        <taxon>Fabaceae</taxon>
        <taxon>Papilionoideae</taxon>
        <taxon>50 kb inversion clade</taxon>
        <taxon>NPAAA clade</taxon>
        <taxon>Hologalegina</taxon>
        <taxon>IRL clade</taxon>
        <taxon>Trifolieae</taxon>
        <taxon>Trifolium</taxon>
    </lineage>
</organism>
<reference evidence="1 2" key="1">
    <citation type="journal article" date="2018" name="Front. Plant Sci.">
        <title>Red Clover (Trifolium pratense) and Zigzag Clover (T. medium) - A Picture of Genomic Similarities and Differences.</title>
        <authorList>
            <person name="Dluhosova J."/>
            <person name="Istvanek J."/>
            <person name="Nedelnik J."/>
            <person name="Repkova J."/>
        </authorList>
    </citation>
    <scope>NUCLEOTIDE SEQUENCE [LARGE SCALE GENOMIC DNA]</scope>
    <source>
        <strain evidence="2">cv. 10/8</strain>
        <tissue evidence="1">Leaf</tissue>
    </source>
</reference>
<keyword evidence="1" id="KW-0378">Hydrolase</keyword>
<dbReference type="AlphaFoldDB" id="A0A392QLW4"/>
<protein>
    <submittedName>
        <fullName evidence="1">Ubiquitin carboxyl-terminal hydrolase 16-like</fullName>
    </submittedName>
</protein>
<evidence type="ECO:0000313" key="1">
    <source>
        <dbReference type="EMBL" id="MCI24842.1"/>
    </source>
</evidence>
<dbReference type="Proteomes" id="UP000265520">
    <property type="component" value="Unassembled WGS sequence"/>
</dbReference>
<proteinExistence type="predicted"/>
<dbReference type="EMBL" id="LXQA010143871">
    <property type="protein sequence ID" value="MCI24842.1"/>
    <property type="molecule type" value="Genomic_DNA"/>
</dbReference>
<keyword evidence="2" id="KW-1185">Reference proteome</keyword>
<accession>A0A392QLW4</accession>
<feature type="non-terminal residue" evidence="1">
    <location>
        <position position="67"/>
    </location>
</feature>